<dbReference type="InterPro" id="IPR049946">
    <property type="entry name" value="RIBOSOMAL_L20_CS"/>
</dbReference>
<dbReference type="EMBL" id="PFPO01000046">
    <property type="protein sequence ID" value="PIZ99140.1"/>
    <property type="molecule type" value="Genomic_DNA"/>
</dbReference>
<comment type="function">
    <text evidence="7 8">Binds directly to 23S ribosomal RNA and is necessary for the in vitro assembly process of the 50S ribosomal subunit. It is not involved in the protein synthesizing functions of that subunit.</text>
</comment>
<comment type="caution">
    <text evidence="9">The sequence shown here is derived from an EMBL/GenBank/DDBJ whole genome shotgun (WGS) entry which is preliminary data.</text>
</comment>
<evidence type="ECO:0000256" key="5">
    <source>
        <dbReference type="ARBA" id="ARBA00023274"/>
    </source>
</evidence>
<keyword evidence="3 7" id="KW-0694">RNA-binding</keyword>
<dbReference type="GO" id="GO:0000027">
    <property type="term" value="P:ribosomal large subunit assembly"/>
    <property type="evidence" value="ECO:0007669"/>
    <property type="project" value="UniProtKB-UniRule"/>
</dbReference>
<evidence type="ECO:0000256" key="2">
    <source>
        <dbReference type="ARBA" id="ARBA00022730"/>
    </source>
</evidence>
<proteinExistence type="inferred from homology"/>
<protein>
    <recommendedName>
        <fullName evidence="6 7">Large ribosomal subunit protein bL20</fullName>
    </recommendedName>
</protein>
<evidence type="ECO:0000256" key="6">
    <source>
        <dbReference type="ARBA" id="ARBA00035172"/>
    </source>
</evidence>
<evidence type="ECO:0000256" key="3">
    <source>
        <dbReference type="ARBA" id="ARBA00022884"/>
    </source>
</evidence>
<dbReference type="GO" id="GO:0005840">
    <property type="term" value="C:ribosome"/>
    <property type="evidence" value="ECO:0007669"/>
    <property type="project" value="UniProtKB-KW"/>
</dbReference>
<dbReference type="NCBIfam" id="TIGR01032">
    <property type="entry name" value="rplT_bact"/>
    <property type="match status" value="1"/>
</dbReference>
<comment type="similarity">
    <text evidence="1 7 8">Belongs to the bacterial ribosomal protein bL20 family.</text>
</comment>
<evidence type="ECO:0000256" key="7">
    <source>
        <dbReference type="HAMAP-Rule" id="MF_00382"/>
    </source>
</evidence>
<dbReference type="Pfam" id="PF00453">
    <property type="entry name" value="Ribosomal_L20"/>
    <property type="match status" value="1"/>
</dbReference>
<reference evidence="10" key="1">
    <citation type="submission" date="2017-09" db="EMBL/GenBank/DDBJ databases">
        <title>Depth-based differentiation of microbial function through sediment-hosted aquifers and enrichment of novel symbionts in the deep terrestrial subsurface.</title>
        <authorList>
            <person name="Probst A.J."/>
            <person name="Ladd B."/>
            <person name="Jarett J.K."/>
            <person name="Geller-Mcgrath D.E."/>
            <person name="Sieber C.M.K."/>
            <person name="Emerson J.B."/>
            <person name="Anantharaman K."/>
            <person name="Thomas B.C."/>
            <person name="Malmstrom R."/>
            <person name="Stieglmeier M."/>
            <person name="Klingl A."/>
            <person name="Woyke T."/>
            <person name="Ryan C.M."/>
            <person name="Banfield J.F."/>
        </authorList>
    </citation>
    <scope>NUCLEOTIDE SEQUENCE [LARGE SCALE GENOMIC DNA]</scope>
</reference>
<dbReference type="AlphaFoldDB" id="A0A2M7VF79"/>
<name>A0A2M7VF79_9BACT</name>
<dbReference type="Gene3D" id="6.10.160.10">
    <property type="match status" value="1"/>
</dbReference>
<accession>A0A2M7VF79</accession>
<dbReference type="CDD" id="cd07026">
    <property type="entry name" value="Ribosomal_L20"/>
    <property type="match status" value="1"/>
</dbReference>
<dbReference type="GO" id="GO:1990904">
    <property type="term" value="C:ribonucleoprotein complex"/>
    <property type="evidence" value="ECO:0007669"/>
    <property type="project" value="UniProtKB-KW"/>
</dbReference>
<evidence type="ECO:0000256" key="8">
    <source>
        <dbReference type="RuleBase" id="RU000560"/>
    </source>
</evidence>
<dbReference type="Gene3D" id="1.10.1900.20">
    <property type="entry name" value="Ribosomal protein L20"/>
    <property type="match status" value="1"/>
</dbReference>
<dbReference type="InterPro" id="IPR035566">
    <property type="entry name" value="Ribosomal_protein_bL20_C"/>
</dbReference>
<dbReference type="FunFam" id="1.10.1900.20:FF:000001">
    <property type="entry name" value="50S ribosomal protein L20"/>
    <property type="match status" value="1"/>
</dbReference>
<keyword evidence="5 7" id="KW-0687">Ribonucleoprotein</keyword>
<evidence type="ECO:0000313" key="9">
    <source>
        <dbReference type="EMBL" id="PIZ99140.1"/>
    </source>
</evidence>
<dbReference type="InterPro" id="IPR005813">
    <property type="entry name" value="Ribosomal_bL20"/>
</dbReference>
<dbReference type="GO" id="GO:0003735">
    <property type="term" value="F:structural constituent of ribosome"/>
    <property type="evidence" value="ECO:0007669"/>
    <property type="project" value="InterPro"/>
</dbReference>
<organism evidence="9 10">
    <name type="scientific">Candidatus Komeilibacteria bacterium CG_4_10_14_0_2_um_filter_37_10</name>
    <dbReference type="NCBI Taxonomy" id="1974470"/>
    <lineage>
        <taxon>Bacteria</taxon>
        <taxon>Candidatus Komeiliibacteriota</taxon>
    </lineage>
</organism>
<evidence type="ECO:0000313" key="10">
    <source>
        <dbReference type="Proteomes" id="UP000230405"/>
    </source>
</evidence>
<dbReference type="SUPFAM" id="SSF74731">
    <property type="entry name" value="Ribosomal protein L20"/>
    <property type="match status" value="1"/>
</dbReference>
<dbReference type="GO" id="GO:0006412">
    <property type="term" value="P:translation"/>
    <property type="evidence" value="ECO:0007669"/>
    <property type="project" value="InterPro"/>
</dbReference>
<dbReference type="PROSITE" id="PS00937">
    <property type="entry name" value="RIBOSOMAL_L20"/>
    <property type="match status" value="1"/>
</dbReference>
<dbReference type="Proteomes" id="UP000230405">
    <property type="component" value="Unassembled WGS sequence"/>
</dbReference>
<dbReference type="GO" id="GO:0019843">
    <property type="term" value="F:rRNA binding"/>
    <property type="evidence" value="ECO:0007669"/>
    <property type="project" value="UniProtKB-UniRule"/>
</dbReference>
<dbReference type="PRINTS" id="PR00062">
    <property type="entry name" value="RIBOSOMALL20"/>
</dbReference>
<sequence>MPRVKRGVTHVKKRKKLRKAVKGYRWSRKGTIRLAKTAVKKAGAHALRARRQKKAVSRALWNVRLNAAVREYGLTYSRFIDALKKHNIILDRKVLSELAIKYPAVFKAIVDLVK</sequence>
<evidence type="ECO:0000256" key="4">
    <source>
        <dbReference type="ARBA" id="ARBA00022980"/>
    </source>
</evidence>
<keyword evidence="4 7" id="KW-0689">Ribosomal protein</keyword>
<gene>
    <name evidence="7" type="primary">rplT</name>
    <name evidence="9" type="ORF">COX77_02470</name>
</gene>
<keyword evidence="2 7" id="KW-0699">rRNA-binding</keyword>
<evidence type="ECO:0000256" key="1">
    <source>
        <dbReference type="ARBA" id="ARBA00007698"/>
    </source>
</evidence>
<dbReference type="HAMAP" id="MF_00382">
    <property type="entry name" value="Ribosomal_bL20"/>
    <property type="match status" value="1"/>
</dbReference>
<dbReference type="PANTHER" id="PTHR10986">
    <property type="entry name" value="39S RIBOSOMAL PROTEIN L20"/>
    <property type="match status" value="1"/>
</dbReference>